<dbReference type="Gene3D" id="3.30.1320.10">
    <property type="match status" value="1"/>
</dbReference>
<keyword evidence="3" id="KW-0687">Ribonucleoprotein</keyword>
<comment type="caution">
    <text evidence="5">The sequence shown here is derived from an EMBL/GenBank/DDBJ whole genome shotgun (WGS) entry which is preliminary data.</text>
</comment>
<evidence type="ECO:0000256" key="3">
    <source>
        <dbReference type="ARBA" id="ARBA00023274"/>
    </source>
</evidence>
<dbReference type="Proteomes" id="UP000320333">
    <property type="component" value="Unassembled WGS sequence"/>
</dbReference>
<dbReference type="SUPFAM" id="SSF54565">
    <property type="entry name" value="Ribosomal protein S16"/>
    <property type="match status" value="1"/>
</dbReference>
<feature type="compositionally biased region" description="Low complexity" evidence="4">
    <location>
        <begin position="191"/>
        <end position="206"/>
    </location>
</feature>
<dbReference type="PANTHER" id="PTHR12919">
    <property type="entry name" value="30S RIBOSOMAL PROTEIN S16"/>
    <property type="match status" value="1"/>
</dbReference>
<evidence type="ECO:0000313" key="5">
    <source>
        <dbReference type="EMBL" id="TPX77273.1"/>
    </source>
</evidence>
<proteinExistence type="inferred from homology"/>
<dbReference type="InterPro" id="IPR023803">
    <property type="entry name" value="Ribosomal_bS16_dom_sf"/>
</dbReference>
<keyword evidence="2" id="KW-0689">Ribosomal protein</keyword>
<accession>A0A507FLY4</accession>
<dbReference type="Pfam" id="PF00886">
    <property type="entry name" value="Ribosomal_S16"/>
    <property type="match status" value="1"/>
</dbReference>
<dbReference type="EMBL" id="QEAP01000024">
    <property type="protein sequence ID" value="TPX77273.1"/>
    <property type="molecule type" value="Genomic_DNA"/>
</dbReference>
<name>A0A507FLY4_9FUNG</name>
<evidence type="ECO:0008006" key="7">
    <source>
        <dbReference type="Google" id="ProtNLM"/>
    </source>
</evidence>
<feature type="region of interest" description="Disordered" evidence="4">
    <location>
        <begin position="175"/>
        <end position="206"/>
    </location>
</feature>
<dbReference type="GO" id="GO:0005763">
    <property type="term" value="C:mitochondrial small ribosomal subunit"/>
    <property type="evidence" value="ECO:0007669"/>
    <property type="project" value="TreeGrafter"/>
</dbReference>
<protein>
    <recommendedName>
        <fullName evidence="7">Ribosomal protein S16</fullName>
    </recommendedName>
</protein>
<evidence type="ECO:0000256" key="1">
    <source>
        <dbReference type="ARBA" id="ARBA00006668"/>
    </source>
</evidence>
<dbReference type="GO" id="GO:0003735">
    <property type="term" value="F:structural constituent of ribosome"/>
    <property type="evidence" value="ECO:0007669"/>
    <property type="project" value="InterPro"/>
</dbReference>
<comment type="similarity">
    <text evidence="1">Belongs to the bacterial ribosomal protein bS16 family.</text>
</comment>
<evidence type="ECO:0000256" key="2">
    <source>
        <dbReference type="ARBA" id="ARBA00022980"/>
    </source>
</evidence>
<keyword evidence="6" id="KW-1185">Reference proteome</keyword>
<sequence length="224" mass="24432">MTVKIRLARWGQRNNPFYGVVVANARAPRDGRHLERVGTYNPIPDADKVKHIELNYERIKYWIGVGAQPSDRVAYLLAKAGILPLTPKQMQRQGVLSLTDSKTWNVRITDQVAGTEMVVPLSEARRIVPESSREGKFLANVAAKQVGVKPKLVRLLPRGDLDALFSGLRVTGASAKTAEAEGTDSEDAKKSIPSIGSAPGPAAPKSALAPNERLILLKEFLSVY</sequence>
<dbReference type="InterPro" id="IPR000307">
    <property type="entry name" value="Ribosomal_bS16"/>
</dbReference>
<dbReference type="STRING" id="246404.A0A507FLY4"/>
<gene>
    <name evidence="5" type="ORF">CcCBS67573_g01432</name>
</gene>
<dbReference type="AlphaFoldDB" id="A0A507FLY4"/>
<evidence type="ECO:0000313" key="6">
    <source>
        <dbReference type="Proteomes" id="UP000320333"/>
    </source>
</evidence>
<dbReference type="GO" id="GO:0032543">
    <property type="term" value="P:mitochondrial translation"/>
    <property type="evidence" value="ECO:0007669"/>
    <property type="project" value="TreeGrafter"/>
</dbReference>
<reference evidence="5 6" key="1">
    <citation type="journal article" date="2019" name="Sci. Rep.">
        <title>Comparative genomics of chytrid fungi reveal insights into the obligate biotrophic and pathogenic lifestyle of Synchytrium endobioticum.</title>
        <authorList>
            <person name="van de Vossenberg B.T.L.H."/>
            <person name="Warris S."/>
            <person name="Nguyen H.D.T."/>
            <person name="van Gent-Pelzer M.P.E."/>
            <person name="Joly D.L."/>
            <person name="van de Geest H.C."/>
            <person name="Bonants P.J.M."/>
            <person name="Smith D.S."/>
            <person name="Levesque C.A."/>
            <person name="van der Lee T.A.J."/>
        </authorList>
    </citation>
    <scope>NUCLEOTIDE SEQUENCE [LARGE SCALE GENOMIC DNA]</scope>
    <source>
        <strain evidence="5 6">CBS 675.73</strain>
    </source>
</reference>
<dbReference type="PANTHER" id="PTHR12919:SF20">
    <property type="entry name" value="SMALL RIBOSOMAL SUBUNIT PROTEIN BS16M"/>
    <property type="match status" value="1"/>
</dbReference>
<dbReference type="OrthoDB" id="407221at2759"/>
<organism evidence="5 6">
    <name type="scientific">Chytriomyces confervae</name>
    <dbReference type="NCBI Taxonomy" id="246404"/>
    <lineage>
        <taxon>Eukaryota</taxon>
        <taxon>Fungi</taxon>
        <taxon>Fungi incertae sedis</taxon>
        <taxon>Chytridiomycota</taxon>
        <taxon>Chytridiomycota incertae sedis</taxon>
        <taxon>Chytridiomycetes</taxon>
        <taxon>Chytridiales</taxon>
        <taxon>Chytriomycetaceae</taxon>
        <taxon>Chytriomyces</taxon>
    </lineage>
</organism>
<evidence type="ECO:0000256" key="4">
    <source>
        <dbReference type="SAM" id="MobiDB-lite"/>
    </source>
</evidence>
<dbReference type="NCBIfam" id="TIGR00002">
    <property type="entry name" value="S16"/>
    <property type="match status" value="1"/>
</dbReference>
<dbReference type="HAMAP" id="MF_00385">
    <property type="entry name" value="Ribosomal_bS16"/>
    <property type="match status" value="1"/>
</dbReference>